<keyword evidence="2" id="KW-1185">Reference proteome</keyword>
<organism evidence="1 2">
    <name type="scientific">Ectobacillus funiculus</name>
    <dbReference type="NCBI Taxonomy" id="137993"/>
    <lineage>
        <taxon>Bacteria</taxon>
        <taxon>Bacillati</taxon>
        <taxon>Bacillota</taxon>
        <taxon>Bacilli</taxon>
        <taxon>Bacillales</taxon>
        <taxon>Bacillaceae</taxon>
        <taxon>Ectobacillus</taxon>
    </lineage>
</organism>
<comment type="caution">
    <text evidence="1">The sequence shown here is derived from an EMBL/GenBank/DDBJ whole genome shotgun (WGS) entry which is preliminary data.</text>
</comment>
<gene>
    <name evidence="1" type="ORF">ACFFMS_04090</name>
</gene>
<proteinExistence type="predicted"/>
<dbReference type="Proteomes" id="UP001589609">
    <property type="component" value="Unassembled WGS sequence"/>
</dbReference>
<protein>
    <submittedName>
        <fullName evidence="1">Uncharacterized protein</fullName>
    </submittedName>
</protein>
<evidence type="ECO:0000313" key="2">
    <source>
        <dbReference type="Proteomes" id="UP001589609"/>
    </source>
</evidence>
<reference evidence="1 2" key="1">
    <citation type="submission" date="2024-09" db="EMBL/GenBank/DDBJ databases">
        <authorList>
            <person name="Sun Q."/>
            <person name="Mori K."/>
        </authorList>
    </citation>
    <scope>NUCLEOTIDE SEQUENCE [LARGE SCALE GENOMIC DNA]</scope>
    <source>
        <strain evidence="1 2">JCM 11201</strain>
    </source>
</reference>
<evidence type="ECO:0000313" key="1">
    <source>
        <dbReference type="EMBL" id="MFB9757722.1"/>
    </source>
</evidence>
<sequence>MNINKVSLILICRQISQVLYYKATDNSLSTPILYDSFLEFNIFKENVAKKTRKKSKTPQNLL</sequence>
<name>A0ABV5WAW1_9BACI</name>
<accession>A0ABV5WAW1</accession>
<dbReference type="EMBL" id="JBHMAF010000017">
    <property type="protein sequence ID" value="MFB9757722.1"/>
    <property type="molecule type" value="Genomic_DNA"/>
</dbReference>
<dbReference type="RefSeq" id="WP_342045565.1">
    <property type="nucleotide sequence ID" value="NZ_JAPCYI010000001.1"/>
</dbReference>